<sequence length="98" mass="11328">MSVPKSTLGLEGRWHHRTQSAGMLKGGGGLRDEDENEAGVCGAREWEVGDVGKDEERWLISLGEEERIEEEADEEQNELWDMWWWWEVRYEASSAGFE</sequence>
<organism evidence="2 3">
    <name type="scientific">Laccaria amethystina LaAM-08-1</name>
    <dbReference type="NCBI Taxonomy" id="1095629"/>
    <lineage>
        <taxon>Eukaryota</taxon>
        <taxon>Fungi</taxon>
        <taxon>Dikarya</taxon>
        <taxon>Basidiomycota</taxon>
        <taxon>Agaricomycotina</taxon>
        <taxon>Agaricomycetes</taxon>
        <taxon>Agaricomycetidae</taxon>
        <taxon>Agaricales</taxon>
        <taxon>Agaricineae</taxon>
        <taxon>Hydnangiaceae</taxon>
        <taxon>Laccaria</taxon>
    </lineage>
</organism>
<gene>
    <name evidence="2" type="ORF">K443DRAFT_13119</name>
</gene>
<feature type="region of interest" description="Disordered" evidence="1">
    <location>
        <begin position="19"/>
        <end position="38"/>
    </location>
</feature>
<proteinExistence type="predicted"/>
<evidence type="ECO:0000313" key="3">
    <source>
        <dbReference type="Proteomes" id="UP000054477"/>
    </source>
</evidence>
<protein>
    <submittedName>
        <fullName evidence="2">Uncharacterized protein</fullName>
    </submittedName>
</protein>
<dbReference type="EMBL" id="KN838865">
    <property type="protein sequence ID" value="KIJ93107.1"/>
    <property type="molecule type" value="Genomic_DNA"/>
</dbReference>
<dbReference type="Proteomes" id="UP000054477">
    <property type="component" value="Unassembled WGS sequence"/>
</dbReference>
<reference evidence="3" key="2">
    <citation type="submission" date="2015-01" db="EMBL/GenBank/DDBJ databases">
        <title>Evolutionary Origins and Diversification of the Mycorrhizal Mutualists.</title>
        <authorList>
            <consortium name="DOE Joint Genome Institute"/>
            <consortium name="Mycorrhizal Genomics Consortium"/>
            <person name="Kohler A."/>
            <person name="Kuo A."/>
            <person name="Nagy L.G."/>
            <person name="Floudas D."/>
            <person name="Copeland A."/>
            <person name="Barry K.W."/>
            <person name="Cichocki N."/>
            <person name="Veneault-Fourrey C."/>
            <person name="LaButti K."/>
            <person name="Lindquist E.A."/>
            <person name="Lipzen A."/>
            <person name="Lundell T."/>
            <person name="Morin E."/>
            <person name="Murat C."/>
            <person name="Riley R."/>
            <person name="Ohm R."/>
            <person name="Sun H."/>
            <person name="Tunlid A."/>
            <person name="Henrissat B."/>
            <person name="Grigoriev I.V."/>
            <person name="Hibbett D.S."/>
            <person name="Martin F."/>
        </authorList>
    </citation>
    <scope>NUCLEOTIDE SEQUENCE [LARGE SCALE GENOMIC DNA]</scope>
    <source>
        <strain evidence="3">LaAM-08-1</strain>
    </source>
</reference>
<accession>A0A0C9X9Z0</accession>
<keyword evidence="3" id="KW-1185">Reference proteome</keyword>
<evidence type="ECO:0000313" key="2">
    <source>
        <dbReference type="EMBL" id="KIJ93107.1"/>
    </source>
</evidence>
<name>A0A0C9X9Z0_9AGAR</name>
<evidence type="ECO:0000256" key="1">
    <source>
        <dbReference type="SAM" id="MobiDB-lite"/>
    </source>
</evidence>
<reference evidence="2 3" key="1">
    <citation type="submission" date="2014-04" db="EMBL/GenBank/DDBJ databases">
        <authorList>
            <consortium name="DOE Joint Genome Institute"/>
            <person name="Kuo A."/>
            <person name="Kohler A."/>
            <person name="Nagy L.G."/>
            <person name="Floudas D."/>
            <person name="Copeland A."/>
            <person name="Barry K.W."/>
            <person name="Cichocki N."/>
            <person name="Veneault-Fourrey C."/>
            <person name="LaButti K."/>
            <person name="Lindquist E.A."/>
            <person name="Lipzen A."/>
            <person name="Lundell T."/>
            <person name="Morin E."/>
            <person name="Murat C."/>
            <person name="Sun H."/>
            <person name="Tunlid A."/>
            <person name="Henrissat B."/>
            <person name="Grigoriev I.V."/>
            <person name="Hibbett D.S."/>
            <person name="Martin F."/>
            <person name="Nordberg H.P."/>
            <person name="Cantor M.N."/>
            <person name="Hua S.X."/>
        </authorList>
    </citation>
    <scope>NUCLEOTIDE SEQUENCE [LARGE SCALE GENOMIC DNA]</scope>
    <source>
        <strain evidence="2 3">LaAM-08-1</strain>
    </source>
</reference>
<dbReference type="AlphaFoldDB" id="A0A0C9X9Z0"/>
<dbReference type="HOGENOM" id="CLU_2333922_0_0_1"/>